<reference evidence="1 2" key="1">
    <citation type="journal article" date="2019" name="Commun. Biol.">
        <title>The bagworm genome reveals a unique fibroin gene that provides high tensile strength.</title>
        <authorList>
            <person name="Kono N."/>
            <person name="Nakamura H."/>
            <person name="Ohtoshi R."/>
            <person name="Tomita M."/>
            <person name="Numata K."/>
            <person name="Arakawa K."/>
        </authorList>
    </citation>
    <scope>NUCLEOTIDE SEQUENCE [LARGE SCALE GENOMIC DNA]</scope>
</reference>
<accession>A0A4C1T971</accession>
<dbReference type="AlphaFoldDB" id="A0A4C1T971"/>
<dbReference type="Proteomes" id="UP000299102">
    <property type="component" value="Unassembled WGS sequence"/>
</dbReference>
<proteinExistence type="predicted"/>
<dbReference type="EMBL" id="BGZK01004820">
    <property type="protein sequence ID" value="GBP11063.1"/>
    <property type="molecule type" value="Genomic_DNA"/>
</dbReference>
<sequence>MKTIVSCSYFENRRRYAGEGAAVSAGRKTIRGELLPRGRCENKTNCSRPIAERELFFFGTFPDVIGASSLRLCAGACVAPRNGASDRDDRGLRMTWMALRYSSFRFQLDYYSKAPPYCGQQGHRFPPAYRYERLATDICDDGLYGITRAQWHVKLLTVII</sequence>
<name>A0A4C1T971_EUMVA</name>
<evidence type="ECO:0000313" key="1">
    <source>
        <dbReference type="EMBL" id="GBP11063.1"/>
    </source>
</evidence>
<comment type="caution">
    <text evidence="1">The sequence shown here is derived from an EMBL/GenBank/DDBJ whole genome shotgun (WGS) entry which is preliminary data.</text>
</comment>
<keyword evidence="2" id="KW-1185">Reference proteome</keyword>
<protein>
    <submittedName>
        <fullName evidence="1">Uncharacterized protein</fullName>
    </submittedName>
</protein>
<organism evidence="1 2">
    <name type="scientific">Eumeta variegata</name>
    <name type="common">Bagworm moth</name>
    <name type="synonym">Eumeta japonica</name>
    <dbReference type="NCBI Taxonomy" id="151549"/>
    <lineage>
        <taxon>Eukaryota</taxon>
        <taxon>Metazoa</taxon>
        <taxon>Ecdysozoa</taxon>
        <taxon>Arthropoda</taxon>
        <taxon>Hexapoda</taxon>
        <taxon>Insecta</taxon>
        <taxon>Pterygota</taxon>
        <taxon>Neoptera</taxon>
        <taxon>Endopterygota</taxon>
        <taxon>Lepidoptera</taxon>
        <taxon>Glossata</taxon>
        <taxon>Ditrysia</taxon>
        <taxon>Tineoidea</taxon>
        <taxon>Psychidae</taxon>
        <taxon>Oiketicinae</taxon>
        <taxon>Eumeta</taxon>
    </lineage>
</organism>
<evidence type="ECO:0000313" key="2">
    <source>
        <dbReference type="Proteomes" id="UP000299102"/>
    </source>
</evidence>
<gene>
    <name evidence="1" type="ORF">EVAR_99970_1</name>
</gene>